<proteinExistence type="predicted"/>
<sequence length="86" mass="8667">MASVAEVKSAIDAAIQQVSEGQAAVHAASEKITEAQQSLAMALDGSGHEAVSTAHASLSQATLELEECLAATQAAVEQAQSYVAAL</sequence>
<reference evidence="1 2" key="2">
    <citation type="submission" date="2020-03" db="EMBL/GenBank/DDBJ databases">
        <authorList>
            <person name="Ichikawa N."/>
            <person name="Kimura A."/>
            <person name="Kitahashi Y."/>
            <person name="Uohara A."/>
        </authorList>
    </citation>
    <scope>NUCLEOTIDE SEQUENCE [LARGE SCALE GENOMIC DNA]</scope>
    <source>
        <strain evidence="1 2">NBRC 108638</strain>
    </source>
</reference>
<keyword evidence="2" id="KW-1185">Reference proteome</keyword>
<evidence type="ECO:0000313" key="2">
    <source>
        <dbReference type="Proteomes" id="UP000482960"/>
    </source>
</evidence>
<dbReference type="Proteomes" id="UP000482960">
    <property type="component" value="Unassembled WGS sequence"/>
</dbReference>
<evidence type="ECO:0000313" key="1">
    <source>
        <dbReference type="EMBL" id="GFJ94550.1"/>
    </source>
</evidence>
<accession>A0A6V8LFW7</accession>
<reference evidence="1 2" key="1">
    <citation type="submission" date="2020-03" db="EMBL/GenBank/DDBJ databases">
        <title>Whole genome shotgun sequence of Phytohabitans rumicis NBRC 108638.</title>
        <authorList>
            <person name="Komaki H."/>
            <person name="Tamura T."/>
        </authorList>
    </citation>
    <scope>NUCLEOTIDE SEQUENCE [LARGE SCALE GENOMIC DNA]</scope>
    <source>
        <strain evidence="1 2">NBRC 108638</strain>
    </source>
</reference>
<dbReference type="EMBL" id="BLPG01000001">
    <property type="protein sequence ID" value="GFJ94550.1"/>
    <property type="molecule type" value="Genomic_DNA"/>
</dbReference>
<organism evidence="1 2">
    <name type="scientific">Phytohabitans rumicis</name>
    <dbReference type="NCBI Taxonomy" id="1076125"/>
    <lineage>
        <taxon>Bacteria</taxon>
        <taxon>Bacillati</taxon>
        <taxon>Actinomycetota</taxon>
        <taxon>Actinomycetes</taxon>
        <taxon>Micromonosporales</taxon>
        <taxon>Micromonosporaceae</taxon>
    </lineage>
</organism>
<protein>
    <submittedName>
        <fullName evidence="1">Uncharacterized protein</fullName>
    </submittedName>
</protein>
<name>A0A6V8LFW7_9ACTN</name>
<comment type="caution">
    <text evidence="1">The sequence shown here is derived from an EMBL/GenBank/DDBJ whole genome shotgun (WGS) entry which is preliminary data.</text>
</comment>
<dbReference type="AlphaFoldDB" id="A0A6V8LFW7"/>
<dbReference type="RefSeq" id="WP_173081708.1">
    <property type="nucleotide sequence ID" value="NZ_BAABJB010000028.1"/>
</dbReference>
<gene>
    <name evidence="1" type="ORF">Prum_081920</name>
</gene>